<dbReference type="InterPro" id="IPR035965">
    <property type="entry name" value="PAS-like_dom_sf"/>
</dbReference>
<evidence type="ECO:0000256" key="8">
    <source>
        <dbReference type="ARBA" id="ARBA00022741"/>
    </source>
</evidence>
<dbReference type="EC" id="2.7.13.3" evidence="3"/>
<dbReference type="InterPro" id="IPR029151">
    <property type="entry name" value="Sensor-like_sf"/>
</dbReference>
<evidence type="ECO:0000256" key="3">
    <source>
        <dbReference type="ARBA" id="ARBA00012438"/>
    </source>
</evidence>
<feature type="transmembrane region" description="Helical" evidence="14">
    <location>
        <begin position="7"/>
        <end position="30"/>
    </location>
</feature>
<dbReference type="PRINTS" id="PR00344">
    <property type="entry name" value="BCTRLSENSOR"/>
</dbReference>
<dbReference type="SMART" id="SM00387">
    <property type="entry name" value="HATPase_c"/>
    <property type="match status" value="1"/>
</dbReference>
<keyword evidence="12" id="KW-0902">Two-component regulatory system</keyword>
<dbReference type="SUPFAM" id="SSF103190">
    <property type="entry name" value="Sensory domain-like"/>
    <property type="match status" value="1"/>
</dbReference>
<dbReference type="InterPro" id="IPR005467">
    <property type="entry name" value="His_kinase_dom"/>
</dbReference>
<evidence type="ECO:0000256" key="11">
    <source>
        <dbReference type="ARBA" id="ARBA00022989"/>
    </source>
</evidence>
<keyword evidence="8" id="KW-0547">Nucleotide-binding</keyword>
<keyword evidence="7 14" id="KW-0812">Transmembrane</keyword>
<dbReference type="Pfam" id="PF13188">
    <property type="entry name" value="PAS_8"/>
    <property type="match status" value="1"/>
</dbReference>
<feature type="transmembrane region" description="Helical" evidence="14">
    <location>
        <begin position="171"/>
        <end position="190"/>
    </location>
</feature>
<dbReference type="PANTHER" id="PTHR43547">
    <property type="entry name" value="TWO-COMPONENT HISTIDINE KINASE"/>
    <property type="match status" value="1"/>
</dbReference>
<evidence type="ECO:0000256" key="7">
    <source>
        <dbReference type="ARBA" id="ARBA00022692"/>
    </source>
</evidence>
<evidence type="ECO:0000256" key="10">
    <source>
        <dbReference type="ARBA" id="ARBA00022840"/>
    </source>
</evidence>
<evidence type="ECO:0000259" key="15">
    <source>
        <dbReference type="PROSITE" id="PS50109"/>
    </source>
</evidence>
<keyword evidence="11 14" id="KW-1133">Transmembrane helix</keyword>
<dbReference type="InterPro" id="IPR033463">
    <property type="entry name" value="sCache_3"/>
</dbReference>
<evidence type="ECO:0000256" key="5">
    <source>
        <dbReference type="ARBA" id="ARBA00022553"/>
    </source>
</evidence>
<dbReference type="SUPFAM" id="SSF55890">
    <property type="entry name" value="Sporulation response regulatory protein Spo0B"/>
    <property type="match status" value="1"/>
</dbReference>
<sequence length="549" mass="60983">MKLSFQIKLFISLIIMFLSLFSVFASYYYLEAGRRVYQEMVVRTRVQSDLISVMPELRSAVIHRDLQKIKRFMDNIVPLSDASFIVIGDNKINHLYHSVSQEKVGTPLVGGDNDEVLRGKTVTTCRRGGLGISLRSKSPVFDDQGNVAGIVSVGYLKSDIDNITLSKVCNAFIILFLLLVSLFIYCWFFTRSIKKQMFSLEPREIGLLVRQQKAMLESIFEGVIAIDDQLRVIVVNKAAQHLLGINGTGNSLSGKKVHQLIKPVSFFDPPVMLENDTHDEICRFNQLTVIASRVRIILEDKLQGWVITFRDRQEIESLTTRLSQVNGYLENLRVMHHEQLNQTTVISGLLQSGRYQEAINYIQLQSEHAQSVLDFISAQFASPMLCGLLLGKVSRAREKGVELIFDPTSELLHPFHGLPESELISVIGNLLDNAIEATQQVDPLHRTIEVLIVGGNGELIIEVADNGIGIPPALKDHLFERGITSKNSEGHGIGLSLIHSFVTQAGGVIEVADNPGGGTIFSVFIPERPADPPDPWLPGSALTKDNAYA</sequence>
<evidence type="ECO:0000256" key="9">
    <source>
        <dbReference type="ARBA" id="ARBA00022777"/>
    </source>
</evidence>
<keyword evidence="10 16" id="KW-0067">ATP-binding</keyword>
<keyword evidence="17" id="KW-1185">Reference proteome</keyword>
<protein>
    <recommendedName>
        <fullName evidence="3">histidine kinase</fullName>
        <ecNumber evidence="3">2.7.13.3</ecNumber>
    </recommendedName>
</protein>
<dbReference type="Gene3D" id="1.10.287.130">
    <property type="match status" value="1"/>
</dbReference>
<dbReference type="SMART" id="SM00091">
    <property type="entry name" value="PAS"/>
    <property type="match status" value="1"/>
</dbReference>
<feature type="domain" description="Histidine kinase" evidence="15">
    <location>
        <begin position="422"/>
        <end position="529"/>
    </location>
</feature>
<dbReference type="Pfam" id="PF02518">
    <property type="entry name" value="HATPase_c"/>
    <property type="match status" value="1"/>
</dbReference>
<dbReference type="SUPFAM" id="SSF55874">
    <property type="entry name" value="ATPase domain of HSP90 chaperone/DNA topoisomerase II/histidine kinase"/>
    <property type="match status" value="1"/>
</dbReference>
<comment type="catalytic activity">
    <reaction evidence="1">
        <text>ATP + protein L-histidine = ADP + protein N-phospho-L-histidine.</text>
        <dbReference type="EC" id="2.7.13.3"/>
    </reaction>
</comment>
<dbReference type="SUPFAM" id="SSF55785">
    <property type="entry name" value="PYP-like sensor domain (PAS domain)"/>
    <property type="match status" value="1"/>
</dbReference>
<keyword evidence="9" id="KW-0418">Kinase</keyword>
<evidence type="ECO:0000256" key="6">
    <source>
        <dbReference type="ARBA" id="ARBA00022679"/>
    </source>
</evidence>
<evidence type="ECO:0000256" key="2">
    <source>
        <dbReference type="ARBA" id="ARBA00004651"/>
    </source>
</evidence>
<evidence type="ECO:0000256" key="12">
    <source>
        <dbReference type="ARBA" id="ARBA00023012"/>
    </source>
</evidence>
<keyword evidence="13 14" id="KW-0472">Membrane</keyword>
<dbReference type="EMBL" id="JBHSUB010000015">
    <property type="protein sequence ID" value="MFC6378812.1"/>
    <property type="molecule type" value="Genomic_DNA"/>
</dbReference>
<dbReference type="PROSITE" id="PS50109">
    <property type="entry name" value="HIS_KIN"/>
    <property type="match status" value="1"/>
</dbReference>
<evidence type="ECO:0000313" key="17">
    <source>
        <dbReference type="Proteomes" id="UP001596230"/>
    </source>
</evidence>
<dbReference type="Pfam" id="PF17203">
    <property type="entry name" value="sCache_3_2"/>
    <property type="match status" value="1"/>
</dbReference>
<dbReference type="InterPro" id="IPR036890">
    <property type="entry name" value="HATPase_C_sf"/>
</dbReference>
<dbReference type="Proteomes" id="UP001596230">
    <property type="component" value="Unassembled WGS sequence"/>
</dbReference>
<keyword evidence="6" id="KW-0808">Transferase</keyword>
<dbReference type="Gene3D" id="3.30.450.20">
    <property type="entry name" value="PAS domain"/>
    <property type="match status" value="2"/>
</dbReference>
<keyword evidence="4" id="KW-1003">Cell membrane</keyword>
<organism evidence="16 17">
    <name type="scientific">Tatumella terrea</name>
    <dbReference type="NCBI Taxonomy" id="419007"/>
    <lineage>
        <taxon>Bacteria</taxon>
        <taxon>Pseudomonadati</taxon>
        <taxon>Pseudomonadota</taxon>
        <taxon>Gammaproteobacteria</taxon>
        <taxon>Enterobacterales</taxon>
        <taxon>Erwiniaceae</taxon>
        <taxon>Tatumella</taxon>
    </lineage>
</organism>
<dbReference type="GO" id="GO:0005524">
    <property type="term" value="F:ATP binding"/>
    <property type="evidence" value="ECO:0007669"/>
    <property type="project" value="UniProtKB-KW"/>
</dbReference>
<accession>A0ABW1W270</accession>
<dbReference type="InterPro" id="IPR016120">
    <property type="entry name" value="Sig_transdc_His_kin_SpoOB"/>
</dbReference>
<comment type="caution">
    <text evidence="16">The sequence shown here is derived from an EMBL/GenBank/DDBJ whole genome shotgun (WGS) entry which is preliminary data.</text>
</comment>
<evidence type="ECO:0000256" key="4">
    <source>
        <dbReference type="ARBA" id="ARBA00022475"/>
    </source>
</evidence>
<reference evidence="17" key="1">
    <citation type="journal article" date="2019" name="Int. J. Syst. Evol. Microbiol.">
        <title>The Global Catalogue of Microorganisms (GCM) 10K type strain sequencing project: providing services to taxonomists for standard genome sequencing and annotation.</title>
        <authorList>
            <consortium name="The Broad Institute Genomics Platform"/>
            <consortium name="The Broad Institute Genome Sequencing Center for Infectious Disease"/>
            <person name="Wu L."/>
            <person name="Ma J."/>
        </authorList>
    </citation>
    <scope>NUCLEOTIDE SEQUENCE [LARGE SCALE GENOMIC DNA]</scope>
    <source>
        <strain evidence="17">CGMCC 1.18518</strain>
    </source>
</reference>
<dbReference type="InterPro" id="IPR003594">
    <property type="entry name" value="HATPase_dom"/>
</dbReference>
<comment type="subcellular location">
    <subcellularLocation>
        <location evidence="2">Cell membrane</location>
        <topology evidence="2">Multi-pass membrane protein</topology>
    </subcellularLocation>
</comment>
<evidence type="ECO:0000256" key="1">
    <source>
        <dbReference type="ARBA" id="ARBA00000085"/>
    </source>
</evidence>
<evidence type="ECO:0000313" key="16">
    <source>
        <dbReference type="EMBL" id="MFC6378812.1"/>
    </source>
</evidence>
<dbReference type="InterPro" id="IPR004358">
    <property type="entry name" value="Sig_transdc_His_kin-like_C"/>
</dbReference>
<proteinExistence type="predicted"/>
<dbReference type="Gene3D" id="3.30.565.10">
    <property type="entry name" value="Histidine kinase-like ATPase, C-terminal domain"/>
    <property type="match status" value="1"/>
</dbReference>
<gene>
    <name evidence="16" type="ORF">ACFP9W_12185</name>
</gene>
<evidence type="ECO:0000256" key="14">
    <source>
        <dbReference type="SAM" id="Phobius"/>
    </source>
</evidence>
<dbReference type="InterPro" id="IPR000014">
    <property type="entry name" value="PAS"/>
</dbReference>
<keyword evidence="5" id="KW-0597">Phosphoprotein</keyword>
<dbReference type="PANTHER" id="PTHR43547:SF10">
    <property type="entry name" value="SENSOR HISTIDINE KINASE DCUS"/>
    <property type="match status" value="1"/>
</dbReference>
<dbReference type="CDD" id="cd16915">
    <property type="entry name" value="HATPase_DpiB-CitA-like"/>
    <property type="match status" value="1"/>
</dbReference>
<dbReference type="RefSeq" id="WP_385951421.1">
    <property type="nucleotide sequence ID" value="NZ_JBHSUB010000015.1"/>
</dbReference>
<name>A0ABW1W270_9GAMM</name>
<evidence type="ECO:0000256" key="13">
    <source>
        <dbReference type="ARBA" id="ARBA00023136"/>
    </source>
</evidence>